<comment type="caution">
    <text evidence="1">The sequence shown here is derived from an EMBL/GenBank/DDBJ whole genome shotgun (WGS) entry which is preliminary data.</text>
</comment>
<organism evidence="1 2">
    <name type="scientific">Plutella xylostella</name>
    <name type="common">Diamondback moth</name>
    <name type="synonym">Plutella maculipennis</name>
    <dbReference type="NCBI Taxonomy" id="51655"/>
    <lineage>
        <taxon>Eukaryota</taxon>
        <taxon>Metazoa</taxon>
        <taxon>Ecdysozoa</taxon>
        <taxon>Arthropoda</taxon>
        <taxon>Hexapoda</taxon>
        <taxon>Insecta</taxon>
        <taxon>Pterygota</taxon>
        <taxon>Neoptera</taxon>
        <taxon>Endopterygota</taxon>
        <taxon>Lepidoptera</taxon>
        <taxon>Glossata</taxon>
        <taxon>Ditrysia</taxon>
        <taxon>Yponomeutoidea</taxon>
        <taxon>Plutellidae</taxon>
        <taxon>Plutella</taxon>
    </lineage>
</organism>
<protein>
    <submittedName>
        <fullName evidence="1">Uncharacterized protein</fullName>
    </submittedName>
</protein>
<accession>A0ABQ7PS70</accession>
<name>A0ABQ7PS70_PLUXY</name>
<evidence type="ECO:0000313" key="2">
    <source>
        <dbReference type="Proteomes" id="UP000823941"/>
    </source>
</evidence>
<gene>
    <name evidence="1" type="ORF">JYU34_020881</name>
</gene>
<dbReference type="Proteomes" id="UP000823941">
    <property type="component" value="Chromosome 29"/>
</dbReference>
<proteinExistence type="predicted"/>
<sequence>MKSTKQQSNSKHYTSSLLLIHSTTPRARGCVLPTEGGAPLLHSACAVFTPCGYLPDCLGQWRVNLNAAAFEWL</sequence>
<reference evidence="1 2" key="1">
    <citation type="submission" date="2021-06" db="EMBL/GenBank/DDBJ databases">
        <title>A haploid diamondback moth (Plutella xylostella L.) genome assembly resolves 31 chromosomes and identifies a diamide resistance mutation.</title>
        <authorList>
            <person name="Ward C.M."/>
            <person name="Perry K.D."/>
            <person name="Baker G."/>
            <person name="Powis K."/>
            <person name="Heckel D.G."/>
            <person name="Baxter S.W."/>
        </authorList>
    </citation>
    <scope>NUCLEOTIDE SEQUENCE [LARGE SCALE GENOMIC DNA]</scope>
    <source>
        <strain evidence="1 2">LV</strain>
        <tissue evidence="1">Single pupa</tissue>
    </source>
</reference>
<evidence type="ECO:0000313" key="1">
    <source>
        <dbReference type="EMBL" id="KAG7295810.1"/>
    </source>
</evidence>
<keyword evidence="2" id="KW-1185">Reference proteome</keyword>
<dbReference type="EMBL" id="JAHIBW010000029">
    <property type="protein sequence ID" value="KAG7295810.1"/>
    <property type="molecule type" value="Genomic_DNA"/>
</dbReference>